<accession>A0A9J6ZGN1</accession>
<dbReference type="AlphaFoldDB" id="A0A9J6ZGN1"/>
<protein>
    <submittedName>
        <fullName evidence="2">YheC/YheD family protein</fullName>
    </submittedName>
</protein>
<sequence>MKNLKLKISRKEDENINKKDHKEKDKDKDKDKKKDKKKENEKGKDKEKGKGKTTYNIYNYQHNKWLQYELFSEHPAMLTYLPETLEMSEENFQYFIDKYGECVAKQQIGQQGIGFYSISKPNRHIESYRVKFLNQTRLFYSAKDVCKFFASKKTPYIVQQKINLVRVNNGITDIRVILQELDNNKWVVTGKCVKIAPPKFVVTYTGQPGREVKTINCLNRAHGKTIYSTEELDDLLNLLAYTAIDILKPHLETHILGLDVGIDTDGRLWLIEAANTHPQLKMFTQLKNKEMYRNILKHKSKYLNKNR</sequence>
<dbReference type="KEGG" id="plig:NAG76_01830"/>
<proteinExistence type="predicted"/>
<name>A0A9J6ZGN1_9BACL</name>
<reference evidence="2" key="1">
    <citation type="submission" date="2022-05" db="EMBL/GenBank/DDBJ databases">
        <title>Novel bacterial taxa in a minimal lignocellulolytic consortium and its capacity to transform plastics disclosed by genome-resolved metagenomics.</title>
        <authorList>
            <person name="Rodriguez C.A.D."/>
            <person name="Diaz-Garcia L."/>
            <person name="Herrera K."/>
            <person name="Tarazona N.A."/>
            <person name="Sproer C."/>
            <person name="Overmann J."/>
            <person name="Jimenez D.J."/>
        </authorList>
    </citation>
    <scope>NUCLEOTIDE SEQUENCE</scope>
    <source>
        <strain evidence="2">MAG5</strain>
    </source>
</reference>
<feature type="region of interest" description="Disordered" evidence="1">
    <location>
        <begin position="1"/>
        <end position="51"/>
    </location>
</feature>
<dbReference type="SUPFAM" id="SSF56059">
    <property type="entry name" value="Glutathione synthetase ATP-binding domain-like"/>
    <property type="match status" value="1"/>
</dbReference>
<dbReference type="Proteomes" id="UP001056756">
    <property type="component" value="Chromosome"/>
</dbReference>
<dbReference type="InterPro" id="IPR026838">
    <property type="entry name" value="YheC/D"/>
</dbReference>
<evidence type="ECO:0000256" key="1">
    <source>
        <dbReference type="SAM" id="MobiDB-lite"/>
    </source>
</evidence>
<evidence type="ECO:0000313" key="2">
    <source>
        <dbReference type="EMBL" id="URN95024.1"/>
    </source>
</evidence>
<dbReference type="EMBL" id="CP097899">
    <property type="protein sequence ID" value="URN95024.1"/>
    <property type="molecule type" value="Genomic_DNA"/>
</dbReference>
<gene>
    <name evidence="2" type="ORF">NAG76_01830</name>
</gene>
<evidence type="ECO:0000313" key="3">
    <source>
        <dbReference type="Proteomes" id="UP001056756"/>
    </source>
</evidence>
<feature type="compositionally biased region" description="Basic and acidic residues" evidence="1">
    <location>
        <begin position="9"/>
        <end position="50"/>
    </location>
</feature>
<dbReference type="Pfam" id="PF14398">
    <property type="entry name" value="ATPgrasp_YheCD"/>
    <property type="match status" value="1"/>
</dbReference>
<dbReference type="Gene3D" id="3.30.470.20">
    <property type="entry name" value="ATP-grasp fold, B domain"/>
    <property type="match status" value="1"/>
</dbReference>
<organism evidence="2 3">
    <name type="scientific">Candidatus Pristimantibacillus lignocellulolyticus</name>
    <dbReference type="NCBI Taxonomy" id="2994561"/>
    <lineage>
        <taxon>Bacteria</taxon>
        <taxon>Bacillati</taxon>
        <taxon>Bacillota</taxon>
        <taxon>Bacilli</taxon>
        <taxon>Bacillales</taxon>
        <taxon>Paenibacillaceae</taxon>
        <taxon>Candidatus Pristimantibacillus</taxon>
    </lineage>
</organism>